<dbReference type="Pfam" id="PF04606">
    <property type="entry name" value="Ogr_Delta"/>
    <property type="match status" value="1"/>
</dbReference>
<organism evidence="2 3">
    <name type="scientific">Arsenophonus nasoniae</name>
    <name type="common">son-killer infecting Nasonia vitripennis</name>
    <dbReference type="NCBI Taxonomy" id="638"/>
    <lineage>
        <taxon>Bacteria</taxon>
        <taxon>Pseudomonadati</taxon>
        <taxon>Pseudomonadota</taxon>
        <taxon>Gammaproteobacteria</taxon>
        <taxon>Enterobacterales</taxon>
        <taxon>Morganellaceae</taxon>
        <taxon>Arsenophonus</taxon>
    </lineage>
</organism>
<evidence type="ECO:0000313" key="3">
    <source>
        <dbReference type="Proteomes" id="UP001177597"/>
    </source>
</evidence>
<feature type="domain" description="Zinc finger Ogr/Delta-type" evidence="1">
    <location>
        <begin position="4"/>
        <end position="46"/>
    </location>
</feature>
<name>A0AA95K0S9_9GAMM</name>
<dbReference type="InterPro" id="IPR007684">
    <property type="entry name" value="Znf_Ogr/Delta"/>
</dbReference>
<dbReference type="AlphaFoldDB" id="A0AA95K0S9"/>
<evidence type="ECO:0000259" key="1">
    <source>
        <dbReference type="Pfam" id="PF04606"/>
    </source>
</evidence>
<dbReference type="Proteomes" id="UP001177597">
    <property type="component" value="Chromosome"/>
</dbReference>
<reference evidence="2" key="1">
    <citation type="submission" date="2023-04" db="EMBL/GenBank/DDBJ databases">
        <title>Genome dynamics across the evolutionary transition to endosymbiosis.</title>
        <authorList>
            <person name="Siozios S."/>
            <person name="Nadal-Jimenez P."/>
            <person name="Azagi T."/>
            <person name="Sprong H."/>
            <person name="Frost C.L."/>
            <person name="Parratt S.R."/>
            <person name="Taylor G."/>
            <person name="Brettell L."/>
            <person name="Lew K.C."/>
            <person name="Croft L."/>
            <person name="King K.C."/>
            <person name="Brockhurst M.A."/>
            <person name="Hypsa V."/>
            <person name="Novakova E."/>
            <person name="Darby A.C."/>
            <person name="Hurst G.D.D."/>
        </authorList>
    </citation>
    <scope>NUCLEOTIDE SEQUENCE</scope>
    <source>
        <strain evidence="2">AIh</strain>
    </source>
</reference>
<sequence>MAMRCPVCGETAHVRSSFYATKTTKESYHQCKNIECSCTFKTLETLYSIIRRPLSPDEIEKKAEPDLLPHQPNVHCLSKYGDNFKVAT</sequence>
<protein>
    <submittedName>
        <fullName evidence="2">Ogr/Delta-like zinc finger family protein</fullName>
    </submittedName>
</protein>
<accession>A0AA95K0S9</accession>
<dbReference type="RefSeq" id="WP_280629610.1">
    <property type="nucleotide sequence ID" value="NZ_CP123498.1"/>
</dbReference>
<dbReference type="EMBL" id="CP123498">
    <property type="protein sequence ID" value="WGL95879.1"/>
    <property type="molecule type" value="Genomic_DNA"/>
</dbReference>
<gene>
    <name evidence="2" type="ORF">QE207_04615</name>
</gene>
<evidence type="ECO:0000313" key="2">
    <source>
        <dbReference type="EMBL" id="WGL95879.1"/>
    </source>
</evidence>
<proteinExistence type="predicted"/>